<protein>
    <submittedName>
        <fullName evidence="2">Uncharacterized protein</fullName>
    </submittedName>
</protein>
<dbReference type="AlphaFoldDB" id="A0A7U7GCW5"/>
<name>A0A7U7GCW5_9GAMM</name>
<gene>
    <name evidence="2" type="ORF">BN874_2440010</name>
</gene>
<dbReference type="EMBL" id="CBTK010000162">
    <property type="protein sequence ID" value="CDH45479.1"/>
    <property type="molecule type" value="Genomic_DNA"/>
</dbReference>
<sequence length="71" mass="7698">MRRKQIVKPPALTTVAAMVMRLYVVGGAPGWSHRSGQRATAAKADSIQLRQHHDPGSRRSQGVGLRVLPEG</sequence>
<reference evidence="2 3" key="1">
    <citation type="journal article" date="2014" name="ISME J.">
        <title>Candidatus Competibacter-lineage genomes retrieved from metagenomes reveal functional metabolic diversity.</title>
        <authorList>
            <person name="McIlroy S.J."/>
            <person name="Albertsen M."/>
            <person name="Andresen E.K."/>
            <person name="Saunders A.M."/>
            <person name="Kristiansen R."/>
            <person name="Stokholm-Bjerregaard M."/>
            <person name="Nielsen K.L."/>
            <person name="Nielsen P.H."/>
        </authorList>
    </citation>
    <scope>NUCLEOTIDE SEQUENCE [LARGE SCALE GENOMIC DNA]</scope>
    <source>
        <strain evidence="2 3">Run_B_J11</strain>
    </source>
</reference>
<evidence type="ECO:0000313" key="2">
    <source>
        <dbReference type="EMBL" id="CDH45479.1"/>
    </source>
</evidence>
<keyword evidence="3" id="KW-1185">Reference proteome</keyword>
<dbReference type="Proteomes" id="UP000019184">
    <property type="component" value="Unassembled WGS sequence"/>
</dbReference>
<comment type="caution">
    <text evidence="2">The sequence shown here is derived from an EMBL/GenBank/DDBJ whole genome shotgun (WGS) entry which is preliminary data.</text>
</comment>
<organism evidence="2 3">
    <name type="scientific">Candidatus Contendobacter odensis Run_B_J11</name>
    <dbReference type="NCBI Taxonomy" id="1400861"/>
    <lineage>
        <taxon>Bacteria</taxon>
        <taxon>Pseudomonadati</taxon>
        <taxon>Pseudomonadota</taxon>
        <taxon>Gammaproteobacteria</taxon>
        <taxon>Candidatus Competibacteraceae</taxon>
        <taxon>Candidatus Contendibacter</taxon>
    </lineage>
</organism>
<feature type="region of interest" description="Disordered" evidence="1">
    <location>
        <begin position="30"/>
        <end position="71"/>
    </location>
</feature>
<proteinExistence type="predicted"/>
<accession>A0A7U7GCW5</accession>
<evidence type="ECO:0000313" key="3">
    <source>
        <dbReference type="Proteomes" id="UP000019184"/>
    </source>
</evidence>
<evidence type="ECO:0000256" key="1">
    <source>
        <dbReference type="SAM" id="MobiDB-lite"/>
    </source>
</evidence>